<feature type="region of interest" description="Disordered" evidence="8">
    <location>
        <begin position="1"/>
        <end position="57"/>
    </location>
</feature>
<evidence type="ECO:0000256" key="7">
    <source>
        <dbReference type="ARBA" id="ARBA00037973"/>
    </source>
</evidence>
<comment type="similarity">
    <text evidence="7">Belongs to the AP2/ERF transcription factor family. AP2 subfamily.</text>
</comment>
<dbReference type="PRINTS" id="PR00367">
    <property type="entry name" value="ETHRSPELEMNT"/>
</dbReference>
<dbReference type="FunFam" id="3.30.730.10:FF:000002">
    <property type="entry name" value="AP2-like ethylene-responsive transcription factor"/>
    <property type="match status" value="1"/>
</dbReference>
<dbReference type="InterPro" id="IPR016177">
    <property type="entry name" value="DNA-bd_dom_sf"/>
</dbReference>
<accession>A0A5J9T2U1</accession>
<feature type="compositionally biased region" description="Low complexity" evidence="8">
    <location>
        <begin position="317"/>
        <end position="347"/>
    </location>
</feature>
<dbReference type="AlphaFoldDB" id="A0A5J9T2U1"/>
<keyword evidence="5" id="KW-0804">Transcription</keyword>
<evidence type="ECO:0000256" key="1">
    <source>
        <dbReference type="ARBA" id="ARBA00004123"/>
    </source>
</evidence>
<name>A0A5J9T2U1_9POAL</name>
<gene>
    <name evidence="10" type="ORF">EJB05_48880</name>
</gene>
<dbReference type="PANTHER" id="PTHR32467:SF147">
    <property type="entry name" value="AP2-EREBP TRANSCRIPTION FACTOR"/>
    <property type="match status" value="1"/>
</dbReference>
<dbReference type="GO" id="GO:0005634">
    <property type="term" value="C:nucleus"/>
    <property type="evidence" value="ECO:0007669"/>
    <property type="project" value="UniProtKB-SubCell"/>
</dbReference>
<keyword evidence="2" id="KW-0677">Repeat</keyword>
<dbReference type="SMART" id="SM00380">
    <property type="entry name" value="AP2"/>
    <property type="match status" value="2"/>
</dbReference>
<dbReference type="PROSITE" id="PS51032">
    <property type="entry name" value="AP2_ERF"/>
    <property type="match status" value="2"/>
</dbReference>
<dbReference type="InterPro" id="IPR036955">
    <property type="entry name" value="AP2/ERF_dom_sf"/>
</dbReference>
<feature type="compositionally biased region" description="Low complexity" evidence="8">
    <location>
        <begin position="11"/>
        <end position="22"/>
    </location>
</feature>
<keyword evidence="4" id="KW-0238">DNA-binding</keyword>
<evidence type="ECO:0000259" key="9">
    <source>
        <dbReference type="PROSITE" id="PS51032"/>
    </source>
</evidence>
<organism evidence="10 11">
    <name type="scientific">Eragrostis curvula</name>
    <name type="common">weeping love grass</name>
    <dbReference type="NCBI Taxonomy" id="38414"/>
    <lineage>
        <taxon>Eukaryota</taxon>
        <taxon>Viridiplantae</taxon>
        <taxon>Streptophyta</taxon>
        <taxon>Embryophyta</taxon>
        <taxon>Tracheophyta</taxon>
        <taxon>Spermatophyta</taxon>
        <taxon>Magnoliopsida</taxon>
        <taxon>Liliopsida</taxon>
        <taxon>Poales</taxon>
        <taxon>Poaceae</taxon>
        <taxon>PACMAD clade</taxon>
        <taxon>Chloridoideae</taxon>
        <taxon>Eragrostideae</taxon>
        <taxon>Eragrostidinae</taxon>
        <taxon>Eragrostis</taxon>
    </lineage>
</organism>
<dbReference type="GO" id="GO:0003700">
    <property type="term" value="F:DNA-binding transcription factor activity"/>
    <property type="evidence" value="ECO:0007669"/>
    <property type="project" value="InterPro"/>
</dbReference>
<feature type="compositionally biased region" description="Low complexity" evidence="8">
    <location>
        <begin position="37"/>
        <end position="48"/>
    </location>
</feature>
<protein>
    <recommendedName>
        <fullName evidence="9">AP2/ERF domain-containing protein</fullName>
    </recommendedName>
</protein>
<evidence type="ECO:0000256" key="8">
    <source>
        <dbReference type="SAM" id="MobiDB-lite"/>
    </source>
</evidence>
<dbReference type="GO" id="GO:0003677">
    <property type="term" value="F:DNA binding"/>
    <property type="evidence" value="ECO:0007669"/>
    <property type="project" value="UniProtKB-KW"/>
</dbReference>
<proteinExistence type="inferred from homology"/>
<dbReference type="EMBL" id="RWGY01000051">
    <property type="protein sequence ID" value="TVU05703.1"/>
    <property type="molecule type" value="Genomic_DNA"/>
</dbReference>
<evidence type="ECO:0000256" key="4">
    <source>
        <dbReference type="ARBA" id="ARBA00023125"/>
    </source>
</evidence>
<dbReference type="OrthoDB" id="207175at2759"/>
<dbReference type="Gramene" id="TVU05703">
    <property type="protein sequence ID" value="TVU05703"/>
    <property type="gene ID" value="EJB05_48880"/>
</dbReference>
<evidence type="ECO:0000313" key="10">
    <source>
        <dbReference type="EMBL" id="TVU05703.1"/>
    </source>
</evidence>
<feature type="region of interest" description="Disordered" evidence="8">
    <location>
        <begin position="315"/>
        <end position="363"/>
    </location>
</feature>
<feature type="non-terminal residue" evidence="10">
    <location>
        <position position="1"/>
    </location>
</feature>
<evidence type="ECO:0000256" key="5">
    <source>
        <dbReference type="ARBA" id="ARBA00023163"/>
    </source>
</evidence>
<comment type="caution">
    <text evidence="10">The sequence shown here is derived from an EMBL/GenBank/DDBJ whole genome shotgun (WGS) entry which is preliminary data.</text>
</comment>
<dbReference type="Gene3D" id="3.30.730.10">
    <property type="entry name" value="AP2/ERF domain"/>
    <property type="match status" value="2"/>
</dbReference>
<sequence length="409" mass="45005">MARPRKKNATASDDSSSAGAGAEPKPKRARKCAARESPSSSQPQQQQQRTSAYRGVTRHRWTGRFEAHLWDKDAWNHEARTKKKKGKQGAYDEEEAAARAHDLAALKYWGPGTVLNFPLCSYEEELKEMEGQTREEYIGSVRRKSSGFSRGVSKYRGVARHHHNGRWEARIGRVLGNKYLYLGTYSTQEEAAVAYDIAAIEHRGLNAVTNFDISHYVNWHRRRRLLGEDDGLDAAEMGPIQLSNDITEHAPVTISLDETVVAAAAAFHDGERHDVDSYIAQLPGDQVRMPVHKAPTSSALDLILQSPKFKEMMEQVSAAAAATESNTSSPSPSPSMPSCSPSLSQLSPEERQPELSGGASSAPCSFPDDVQTYFECDDGMSFAFAEVDTFLFGDLGAYAAPMFQCDLGV</sequence>
<dbReference type="PANTHER" id="PTHR32467">
    <property type="entry name" value="AP2-LIKE ETHYLENE-RESPONSIVE TRANSCRIPTION FACTOR"/>
    <property type="match status" value="1"/>
</dbReference>
<evidence type="ECO:0000256" key="6">
    <source>
        <dbReference type="ARBA" id="ARBA00023242"/>
    </source>
</evidence>
<dbReference type="SUPFAM" id="SSF54171">
    <property type="entry name" value="DNA-binding domain"/>
    <property type="match status" value="2"/>
</dbReference>
<dbReference type="Pfam" id="PF00847">
    <property type="entry name" value="AP2"/>
    <property type="match status" value="1"/>
</dbReference>
<keyword evidence="6" id="KW-0539">Nucleus</keyword>
<feature type="domain" description="AP2/ERF" evidence="9">
    <location>
        <begin position="154"/>
        <end position="212"/>
    </location>
</feature>
<evidence type="ECO:0000256" key="3">
    <source>
        <dbReference type="ARBA" id="ARBA00023015"/>
    </source>
</evidence>
<evidence type="ECO:0000313" key="11">
    <source>
        <dbReference type="Proteomes" id="UP000324897"/>
    </source>
</evidence>
<evidence type="ECO:0000256" key="2">
    <source>
        <dbReference type="ARBA" id="ARBA00022737"/>
    </source>
</evidence>
<feature type="domain" description="AP2/ERF" evidence="9">
    <location>
        <begin position="52"/>
        <end position="118"/>
    </location>
</feature>
<reference evidence="10 11" key="1">
    <citation type="journal article" date="2019" name="Sci. Rep.">
        <title>A high-quality genome of Eragrostis curvula grass provides insights into Poaceae evolution and supports new strategies to enhance forage quality.</title>
        <authorList>
            <person name="Carballo J."/>
            <person name="Santos B.A.C.M."/>
            <person name="Zappacosta D."/>
            <person name="Garbus I."/>
            <person name="Selva J.P."/>
            <person name="Gallo C.A."/>
            <person name="Diaz A."/>
            <person name="Albertini E."/>
            <person name="Caccamo M."/>
            <person name="Echenique V."/>
        </authorList>
    </citation>
    <scope>NUCLEOTIDE SEQUENCE [LARGE SCALE GENOMIC DNA]</scope>
    <source>
        <strain evidence="11">cv. Victoria</strain>
        <tissue evidence="10">Leaf</tissue>
    </source>
</reference>
<keyword evidence="11" id="KW-1185">Reference proteome</keyword>
<keyword evidence="3" id="KW-0805">Transcription regulation</keyword>
<dbReference type="InterPro" id="IPR001471">
    <property type="entry name" value="AP2/ERF_dom"/>
</dbReference>
<dbReference type="CDD" id="cd00018">
    <property type="entry name" value="AP2"/>
    <property type="match status" value="1"/>
</dbReference>
<dbReference type="Proteomes" id="UP000324897">
    <property type="component" value="Unassembled WGS sequence"/>
</dbReference>
<comment type="subcellular location">
    <subcellularLocation>
        <location evidence="1">Nucleus</location>
    </subcellularLocation>
</comment>